<dbReference type="AlphaFoldDB" id="A0AAD3Y6G4"/>
<comment type="caution">
    <text evidence="1">The sequence shown here is derived from an EMBL/GenBank/DDBJ whole genome shotgun (WGS) entry which is preliminary data.</text>
</comment>
<protein>
    <submittedName>
        <fullName evidence="1">Uncharacterized protein</fullName>
    </submittedName>
</protein>
<dbReference type="Proteomes" id="UP001279734">
    <property type="component" value="Unassembled WGS sequence"/>
</dbReference>
<gene>
    <name evidence="1" type="ORF">Nepgr_032906</name>
</gene>
<keyword evidence="2" id="KW-1185">Reference proteome</keyword>
<dbReference type="EMBL" id="BSYO01000039">
    <property type="protein sequence ID" value="GMH31063.1"/>
    <property type="molecule type" value="Genomic_DNA"/>
</dbReference>
<accession>A0AAD3Y6G4</accession>
<reference evidence="1" key="1">
    <citation type="submission" date="2023-05" db="EMBL/GenBank/DDBJ databases">
        <title>Nepenthes gracilis genome sequencing.</title>
        <authorList>
            <person name="Fukushima K."/>
        </authorList>
    </citation>
    <scope>NUCLEOTIDE SEQUENCE</scope>
    <source>
        <strain evidence="1">SING2019-196</strain>
    </source>
</reference>
<evidence type="ECO:0000313" key="2">
    <source>
        <dbReference type="Proteomes" id="UP001279734"/>
    </source>
</evidence>
<proteinExistence type="predicted"/>
<sequence length="79" mass="8733">MLSGAKSREALQNSCRAEMISGVPAGLKLSGTPMGFKPSYSCILSFPNDFEGNTAHKILQNRFHRSFRRLDSEAETGKR</sequence>
<name>A0AAD3Y6G4_NEPGR</name>
<organism evidence="1 2">
    <name type="scientific">Nepenthes gracilis</name>
    <name type="common">Slender pitcher plant</name>
    <dbReference type="NCBI Taxonomy" id="150966"/>
    <lineage>
        <taxon>Eukaryota</taxon>
        <taxon>Viridiplantae</taxon>
        <taxon>Streptophyta</taxon>
        <taxon>Embryophyta</taxon>
        <taxon>Tracheophyta</taxon>
        <taxon>Spermatophyta</taxon>
        <taxon>Magnoliopsida</taxon>
        <taxon>eudicotyledons</taxon>
        <taxon>Gunneridae</taxon>
        <taxon>Pentapetalae</taxon>
        <taxon>Caryophyllales</taxon>
        <taxon>Nepenthaceae</taxon>
        <taxon>Nepenthes</taxon>
    </lineage>
</organism>
<evidence type="ECO:0000313" key="1">
    <source>
        <dbReference type="EMBL" id="GMH31063.1"/>
    </source>
</evidence>